<evidence type="ECO:0000313" key="2">
    <source>
        <dbReference type="EMBL" id="AHH11729.1"/>
    </source>
</evidence>
<dbReference type="InterPro" id="IPR008420">
    <property type="entry name" value="Borrelia_P13"/>
</dbReference>
<geneLocation type="plasmid" evidence="2">
    <name>unnamed</name>
</geneLocation>
<feature type="transmembrane region" description="Helical" evidence="1">
    <location>
        <begin position="73"/>
        <end position="91"/>
    </location>
</feature>
<gene>
    <name evidence="2" type="ORF">BCO_0111402</name>
</gene>
<keyword evidence="1" id="KW-0472">Membrane</keyword>
<dbReference type="HOGENOM" id="CLU_2407422_0_0_12"/>
<accession>W5SX02</accession>
<name>W5SX02_9SPIR</name>
<dbReference type="Pfam" id="PF05628">
    <property type="entry name" value="Borrelia_P13"/>
    <property type="match status" value="1"/>
</dbReference>
<keyword evidence="2" id="KW-0614">Plasmid</keyword>
<protein>
    <submittedName>
        <fullName evidence="2">Uncharacterized protein</fullName>
    </submittedName>
</protein>
<evidence type="ECO:0000256" key="1">
    <source>
        <dbReference type="SAM" id="Phobius"/>
    </source>
</evidence>
<organism evidence="2">
    <name type="scientific">Borrelia coriaceae ATCC 43381</name>
    <dbReference type="NCBI Taxonomy" id="1408429"/>
    <lineage>
        <taxon>Bacteria</taxon>
        <taxon>Pseudomonadati</taxon>
        <taxon>Spirochaetota</taxon>
        <taxon>Spirochaetia</taxon>
        <taxon>Spirochaetales</taxon>
        <taxon>Borreliaceae</taxon>
        <taxon>Borrelia</taxon>
    </lineage>
</organism>
<dbReference type="OrthoDB" id="350562at2"/>
<sequence>MLLYQVKKKDTLVPFLLNFLLGFGIDSFVQGDTTGGLFVLGFDVLGRRFVNKKIFPLCMLWCYYIRNSSERQYALFLVHFLAISLFIKITSL</sequence>
<reference evidence="2" key="1">
    <citation type="submission" date="2013-04" db="EMBL/GenBank/DDBJ databases">
        <title>Comparative Genomics of Relapsing Fever Spirochetes.</title>
        <authorList>
            <person name="Schwan T.G."/>
            <person name="Raffel S.J."/>
            <person name="Porcella S.F."/>
            <person name="Martens C.A."/>
            <person name="Bruno D.P."/>
            <person name="Ricklefs S.M."/>
            <person name="Barbian K.B."/>
        </authorList>
    </citation>
    <scope>NUCLEOTIDE SEQUENCE</scope>
    <source>
        <strain evidence="2">Co53</strain>
        <plasmid evidence="2">unnamed</plasmid>
    </source>
</reference>
<proteinExistence type="predicted"/>
<dbReference type="EMBL" id="CP005768">
    <property type="protein sequence ID" value="AHH11729.1"/>
    <property type="molecule type" value="Genomic_DNA"/>
</dbReference>
<keyword evidence="1" id="KW-1133">Transmembrane helix</keyword>
<dbReference type="AlphaFoldDB" id="W5SX02"/>
<keyword evidence="1" id="KW-0812">Transmembrane</keyword>